<keyword evidence="5" id="KW-0143">Chaperone</keyword>
<dbReference type="Gene3D" id="2.60.34.10">
    <property type="entry name" value="Substrate Binding Domain Of DNAk, Chain A, domain 1"/>
    <property type="match status" value="1"/>
</dbReference>
<evidence type="ECO:0000256" key="1">
    <source>
        <dbReference type="ARBA" id="ARBA00007381"/>
    </source>
</evidence>
<name>A0A4U9HNS5_SERRU</name>
<dbReference type="Gene3D" id="1.20.1270.10">
    <property type="match status" value="1"/>
</dbReference>
<evidence type="ECO:0000256" key="2">
    <source>
        <dbReference type="ARBA" id="ARBA00018474"/>
    </source>
</evidence>
<proteinExistence type="inferred from homology"/>
<sequence length="464" mass="49109">MITVPAYFDDAQRQGTKDAARLAGLHVLRLLNEPTAAAIAYGLDSGQEGTIAVYDLGGGTFDISILRLSRGVFEVLATGGDSALGGDDFDHLLADWLREQAGVADRSDHGLQRQLLDAAIQAKIALSDAESVTVNVAGWQGDVTREQFNALIATLVKRTLMACRRALKDAGVSAEEVQDVVMVGGSTRVPLVREQVGAFFGRTPLTSIDPDKVVAIGAAVQADILVGNKPDSEMLLLDVIPLSLGLETMGGLVEKVIPRNTTIPVARAQEFTTFKDGQSAMMIHVLQGERELVQDCRSLARFTLRGLPPLPAGGAHIRVTFQVDADGLLSVTAMEKSTGVEASIQVKPSYGLSDDEIAGMIKDSMAHAQSDVGARMLAEQRVEAARVLESLQGALASDAALLEAQERQAIDAAVAALQQAVQGDKPAAIEAAIKTLDATTQDFAARRMDASIRRALAGHSVDEV</sequence>
<evidence type="ECO:0000256" key="6">
    <source>
        <dbReference type="ARBA" id="ARBA00025329"/>
    </source>
</evidence>
<dbReference type="Gene3D" id="3.90.640.10">
    <property type="entry name" value="Actin, Chain A, domain 4"/>
    <property type="match status" value="1"/>
</dbReference>
<dbReference type="NCBIfam" id="NF003520">
    <property type="entry name" value="PRK05183.1"/>
    <property type="match status" value="1"/>
</dbReference>
<comment type="function">
    <text evidence="6">Chaperone involved in the maturation of iron-sulfur cluster-containing proteins. Has a low intrinsic ATPase activity which is markedly stimulated by HscB. Involved in the maturation of IscU.</text>
</comment>
<dbReference type="InterPro" id="IPR010236">
    <property type="entry name" value="ISC_FeS_clus_asmbl_HscA"/>
</dbReference>
<dbReference type="InterPro" id="IPR018181">
    <property type="entry name" value="Heat_shock_70_CS"/>
</dbReference>
<comment type="similarity">
    <text evidence="1">Belongs to the heat shock protein 70 family.</text>
</comment>
<dbReference type="FunFam" id="3.30.420.40:FF:000020">
    <property type="entry name" value="Chaperone protein HscA homolog"/>
    <property type="match status" value="1"/>
</dbReference>
<evidence type="ECO:0000313" key="7">
    <source>
        <dbReference type="EMBL" id="VTP65962.1"/>
    </source>
</evidence>
<dbReference type="Pfam" id="PF00012">
    <property type="entry name" value="HSP70"/>
    <property type="match status" value="1"/>
</dbReference>
<dbReference type="SUPFAM" id="SSF100934">
    <property type="entry name" value="Heat shock protein 70kD (HSP70), C-terminal subdomain"/>
    <property type="match status" value="1"/>
</dbReference>
<keyword evidence="3" id="KW-0547">Nucleotide-binding</keyword>
<dbReference type="PRINTS" id="PR00301">
    <property type="entry name" value="HEATSHOCK70"/>
</dbReference>
<dbReference type="InterPro" id="IPR029048">
    <property type="entry name" value="HSP70_C_sf"/>
</dbReference>
<dbReference type="Proteomes" id="UP000307968">
    <property type="component" value="Chromosome"/>
</dbReference>
<dbReference type="AlphaFoldDB" id="A0A4U9HNS5"/>
<dbReference type="SUPFAM" id="SSF53067">
    <property type="entry name" value="Actin-like ATPase domain"/>
    <property type="match status" value="2"/>
</dbReference>
<dbReference type="GO" id="GO:0140662">
    <property type="term" value="F:ATP-dependent protein folding chaperone"/>
    <property type="evidence" value="ECO:0007669"/>
    <property type="project" value="InterPro"/>
</dbReference>
<dbReference type="InterPro" id="IPR029047">
    <property type="entry name" value="HSP70_peptide-bd_sf"/>
</dbReference>
<dbReference type="Gene3D" id="3.30.420.40">
    <property type="match status" value="2"/>
</dbReference>
<evidence type="ECO:0000256" key="5">
    <source>
        <dbReference type="ARBA" id="ARBA00023186"/>
    </source>
</evidence>
<organism evidence="7 8">
    <name type="scientific">Serratia rubidaea</name>
    <name type="common">Serratia marinorubra</name>
    <dbReference type="NCBI Taxonomy" id="61652"/>
    <lineage>
        <taxon>Bacteria</taxon>
        <taxon>Pseudomonadati</taxon>
        <taxon>Pseudomonadota</taxon>
        <taxon>Gammaproteobacteria</taxon>
        <taxon>Enterobacterales</taxon>
        <taxon>Yersiniaceae</taxon>
        <taxon>Serratia</taxon>
    </lineage>
</organism>
<keyword evidence="4" id="KW-0067">ATP-binding</keyword>
<reference evidence="7 8" key="1">
    <citation type="submission" date="2019-05" db="EMBL/GenBank/DDBJ databases">
        <authorList>
            <consortium name="Pathogen Informatics"/>
        </authorList>
    </citation>
    <scope>NUCLEOTIDE SEQUENCE [LARGE SCALE GENOMIC DNA]</scope>
    <source>
        <strain evidence="7 8">NCTC12971</strain>
    </source>
</reference>
<dbReference type="FunFam" id="2.60.34.10:FF:000005">
    <property type="entry name" value="Chaperone protein HscA homolog"/>
    <property type="match status" value="1"/>
</dbReference>
<dbReference type="FunFam" id="3.90.640.10:FF:000013">
    <property type="entry name" value="Chaperone protein HscA"/>
    <property type="match status" value="1"/>
</dbReference>
<dbReference type="InterPro" id="IPR043129">
    <property type="entry name" value="ATPase_NBD"/>
</dbReference>
<dbReference type="InterPro" id="IPR013126">
    <property type="entry name" value="Hsp_70_fam"/>
</dbReference>
<accession>A0A4U9HNS5</accession>
<evidence type="ECO:0000313" key="8">
    <source>
        <dbReference type="Proteomes" id="UP000307968"/>
    </source>
</evidence>
<protein>
    <recommendedName>
        <fullName evidence="2">Chaperone protein HscA</fullName>
    </recommendedName>
</protein>
<dbReference type="GO" id="GO:0016887">
    <property type="term" value="F:ATP hydrolysis activity"/>
    <property type="evidence" value="ECO:0007669"/>
    <property type="project" value="InterPro"/>
</dbReference>
<dbReference type="PROSITE" id="PS01036">
    <property type="entry name" value="HSP70_3"/>
    <property type="match status" value="1"/>
</dbReference>
<dbReference type="FunFam" id="3.30.420.40:FF:000028">
    <property type="entry name" value="heat shock 70 kDa protein-like"/>
    <property type="match status" value="1"/>
</dbReference>
<dbReference type="PROSITE" id="PS00329">
    <property type="entry name" value="HSP70_2"/>
    <property type="match status" value="1"/>
</dbReference>
<dbReference type="GO" id="GO:0005524">
    <property type="term" value="F:ATP binding"/>
    <property type="evidence" value="ECO:0007669"/>
    <property type="project" value="UniProtKB-KW"/>
</dbReference>
<evidence type="ECO:0000256" key="3">
    <source>
        <dbReference type="ARBA" id="ARBA00022741"/>
    </source>
</evidence>
<dbReference type="NCBIfam" id="TIGR01991">
    <property type="entry name" value="HscA"/>
    <property type="match status" value="1"/>
</dbReference>
<dbReference type="PANTHER" id="PTHR19375">
    <property type="entry name" value="HEAT SHOCK PROTEIN 70KDA"/>
    <property type="match status" value="1"/>
</dbReference>
<gene>
    <name evidence="7" type="primary">hscA_1</name>
    <name evidence="7" type="ORF">NCTC12971_04346</name>
</gene>
<dbReference type="EMBL" id="LR590463">
    <property type="protein sequence ID" value="VTP65962.1"/>
    <property type="molecule type" value="Genomic_DNA"/>
</dbReference>
<evidence type="ECO:0000256" key="4">
    <source>
        <dbReference type="ARBA" id="ARBA00022840"/>
    </source>
</evidence>
<dbReference type="SUPFAM" id="SSF100920">
    <property type="entry name" value="Heat shock protein 70kD (HSP70), peptide-binding domain"/>
    <property type="match status" value="1"/>
</dbReference>
<dbReference type="GO" id="GO:0016226">
    <property type="term" value="P:iron-sulfur cluster assembly"/>
    <property type="evidence" value="ECO:0007669"/>
    <property type="project" value="InterPro"/>
</dbReference>
<dbReference type="GO" id="GO:0051082">
    <property type="term" value="F:unfolded protein binding"/>
    <property type="evidence" value="ECO:0007669"/>
    <property type="project" value="InterPro"/>
</dbReference>